<name>A0AAN8ZLU1_9MAGN</name>
<evidence type="ECO:0000259" key="2">
    <source>
        <dbReference type="Pfam" id="PF23598"/>
    </source>
</evidence>
<accession>A0AAN8ZLU1</accession>
<dbReference type="PANTHER" id="PTHR47186:SF3">
    <property type="entry name" value="OS09G0267800 PROTEIN"/>
    <property type="match status" value="1"/>
</dbReference>
<comment type="caution">
    <text evidence="3">The sequence shown here is derived from an EMBL/GenBank/DDBJ whole genome shotgun (WGS) entry which is preliminary data.</text>
</comment>
<reference evidence="3 4" key="1">
    <citation type="submission" date="2023-12" db="EMBL/GenBank/DDBJ databases">
        <title>A high-quality genome assembly for Dillenia turbinata (Dilleniales).</title>
        <authorList>
            <person name="Chanderbali A."/>
        </authorList>
    </citation>
    <scope>NUCLEOTIDE SEQUENCE [LARGE SCALE GENOMIC DNA]</scope>
    <source>
        <strain evidence="3">LSX21</strain>
        <tissue evidence="3">Leaf</tissue>
    </source>
</reference>
<organism evidence="3 4">
    <name type="scientific">Dillenia turbinata</name>
    <dbReference type="NCBI Taxonomy" id="194707"/>
    <lineage>
        <taxon>Eukaryota</taxon>
        <taxon>Viridiplantae</taxon>
        <taxon>Streptophyta</taxon>
        <taxon>Embryophyta</taxon>
        <taxon>Tracheophyta</taxon>
        <taxon>Spermatophyta</taxon>
        <taxon>Magnoliopsida</taxon>
        <taxon>eudicotyledons</taxon>
        <taxon>Gunneridae</taxon>
        <taxon>Pentapetalae</taxon>
        <taxon>Dilleniales</taxon>
        <taxon>Dilleniaceae</taxon>
        <taxon>Dillenia</taxon>
    </lineage>
</organism>
<dbReference type="Proteomes" id="UP001370490">
    <property type="component" value="Unassembled WGS sequence"/>
</dbReference>
<dbReference type="Pfam" id="PF23598">
    <property type="entry name" value="LRR_14"/>
    <property type="match status" value="1"/>
</dbReference>
<keyword evidence="4" id="KW-1185">Reference proteome</keyword>
<evidence type="ECO:0000313" key="4">
    <source>
        <dbReference type="Proteomes" id="UP001370490"/>
    </source>
</evidence>
<sequence length="327" mass="37291">MDKIKQKCWKAISFEVLELWKSEWKTVCTNLPLLRYFRLAGCGGLLKFPHSFGNLRSLQTLDVRESILGDLSSYAQAKVVQKMEQLRYVRFGSRWIGDTDFEVGGLKNLQCLKYVVAGDWMARDLSYLTNLQKLGIYCISTVEQLRVVLEISDRLQSLHLDNGEILAVSPIQPHQAILIRVRSVGARSNGGPREASVLEIPSAWQGFIQGDPNDLLCKWFSETPTSSNFTSAGIRGMESSRRGPQLKHLEIWSCWKLRMIPEGLKFITTIQELEIRDMPKEFEERVRKVDGRRDVEATSDPHQGADYCKIRHIPTLNIISSPLQPRS</sequence>
<dbReference type="InterPro" id="IPR055414">
    <property type="entry name" value="LRR_R13L4/SHOC2-like"/>
</dbReference>
<protein>
    <recommendedName>
        <fullName evidence="2">Disease resistance R13L4/SHOC-2-like LRR domain-containing protein</fullName>
    </recommendedName>
</protein>
<dbReference type="EMBL" id="JBAMMX010000002">
    <property type="protein sequence ID" value="KAK6946334.1"/>
    <property type="molecule type" value="Genomic_DNA"/>
</dbReference>
<gene>
    <name evidence="3" type="ORF">RJ641_013878</name>
</gene>
<proteinExistence type="predicted"/>
<dbReference type="SUPFAM" id="SSF52047">
    <property type="entry name" value="RNI-like"/>
    <property type="match status" value="1"/>
</dbReference>
<feature type="domain" description="Disease resistance R13L4/SHOC-2-like LRR" evidence="2">
    <location>
        <begin position="29"/>
        <end position="162"/>
    </location>
</feature>
<dbReference type="AlphaFoldDB" id="A0AAN8ZLU1"/>
<dbReference type="Gene3D" id="3.80.10.10">
    <property type="entry name" value="Ribonuclease Inhibitor"/>
    <property type="match status" value="1"/>
</dbReference>
<evidence type="ECO:0000313" key="3">
    <source>
        <dbReference type="EMBL" id="KAK6946334.1"/>
    </source>
</evidence>
<evidence type="ECO:0000256" key="1">
    <source>
        <dbReference type="ARBA" id="ARBA00022737"/>
    </source>
</evidence>
<keyword evidence="1" id="KW-0677">Repeat</keyword>
<dbReference type="PANTHER" id="PTHR47186">
    <property type="entry name" value="LEUCINE-RICH REPEAT-CONTAINING PROTEIN 57"/>
    <property type="match status" value="1"/>
</dbReference>
<dbReference type="InterPro" id="IPR032675">
    <property type="entry name" value="LRR_dom_sf"/>
</dbReference>